<gene>
    <name evidence="2" type="ORF">U7230_00375</name>
</gene>
<dbReference type="Proteomes" id="UP001332192">
    <property type="component" value="Chromosome"/>
</dbReference>
<dbReference type="Pfam" id="PF12679">
    <property type="entry name" value="ABC2_membrane_2"/>
    <property type="match status" value="1"/>
</dbReference>
<keyword evidence="1" id="KW-0812">Transmembrane</keyword>
<dbReference type="RefSeq" id="WP_324716779.1">
    <property type="nucleotide sequence ID" value="NZ_CP141615.1"/>
</dbReference>
<dbReference type="EMBL" id="CP141615">
    <property type="protein sequence ID" value="WRP17509.1"/>
    <property type="molecule type" value="Genomic_DNA"/>
</dbReference>
<feature type="transmembrane region" description="Helical" evidence="1">
    <location>
        <begin position="159"/>
        <end position="179"/>
    </location>
</feature>
<evidence type="ECO:0000313" key="3">
    <source>
        <dbReference type="Proteomes" id="UP001332192"/>
    </source>
</evidence>
<accession>A0ABZ1BXM9</accession>
<keyword evidence="1" id="KW-1133">Transmembrane helix</keyword>
<name>A0ABZ1BXM9_9FIRM</name>
<feature type="transmembrane region" description="Helical" evidence="1">
    <location>
        <begin position="186"/>
        <end position="204"/>
    </location>
</feature>
<evidence type="ECO:0000313" key="2">
    <source>
        <dbReference type="EMBL" id="WRP17509.1"/>
    </source>
</evidence>
<feature type="transmembrane region" description="Helical" evidence="1">
    <location>
        <begin position="12"/>
        <end position="33"/>
    </location>
</feature>
<feature type="transmembrane region" description="Helical" evidence="1">
    <location>
        <begin position="233"/>
        <end position="254"/>
    </location>
</feature>
<reference evidence="2 3" key="1">
    <citation type="journal article" date="2024" name="Front. Microbiol.">
        <title>Novel thermophilic genera Geochorda gen. nov. and Carboxydochorda gen. nov. from the deep terrestrial subsurface reveal the ecophysiological diversity in the class Limnochordia.</title>
        <authorList>
            <person name="Karnachuk O.V."/>
            <person name="Lukina A.P."/>
            <person name="Avakyan M.R."/>
            <person name="Kadnikov V.V."/>
            <person name="Begmatov S."/>
            <person name="Beletsky A.V."/>
            <person name="Vlasova K.G."/>
            <person name="Novikov A.A."/>
            <person name="Shcherbakova V.A."/>
            <person name="Mardanov A.V."/>
            <person name="Ravin N.V."/>
        </authorList>
    </citation>
    <scope>NUCLEOTIDE SEQUENCE [LARGE SCALE GENOMIC DNA]</scope>
    <source>
        <strain evidence="2 3">L945</strain>
    </source>
</reference>
<proteinExistence type="predicted"/>
<evidence type="ECO:0000256" key="1">
    <source>
        <dbReference type="SAM" id="Phobius"/>
    </source>
</evidence>
<feature type="transmembrane region" description="Helical" evidence="1">
    <location>
        <begin position="74"/>
        <end position="95"/>
    </location>
</feature>
<protein>
    <submittedName>
        <fullName evidence="2">ABC transporter permease</fullName>
    </submittedName>
</protein>
<keyword evidence="1" id="KW-0472">Membrane</keyword>
<dbReference type="PANTHER" id="PTHR37305:SF1">
    <property type="entry name" value="MEMBRANE PROTEIN"/>
    <property type="match status" value="1"/>
</dbReference>
<dbReference type="PANTHER" id="PTHR37305">
    <property type="entry name" value="INTEGRAL MEMBRANE PROTEIN-RELATED"/>
    <property type="match status" value="1"/>
</dbReference>
<sequence length="263" mass="29104">MAIFWQFFKAERGTVIVWAAVMGLIAAWIASVYPSTAASIDLPAWLSHYPSWLRAMAGPIPEWPSMKAWVQIELLSYLQLLLAYFAVALAAGIYTRELEQGTAEFLFTLPFPRWRIVLARLGAVAMQSAVVHAVVYGAVQGTVVVLGQPLEVAAYLRAFLVAYAVNLSLAAFALWWGTFFSEYSKAVVTAMLIIVAVCLFNLTAPSSGPLRQLALWNPLSNVNVFHALWGRGFPWADLAVVVVFFVIFTGLALIRVERREVYS</sequence>
<organism evidence="2 3">
    <name type="scientific">Carboxydichorda subterranea</name>
    <dbReference type="NCBI Taxonomy" id="3109565"/>
    <lineage>
        <taxon>Bacteria</taxon>
        <taxon>Bacillati</taxon>
        <taxon>Bacillota</taxon>
        <taxon>Limnochordia</taxon>
        <taxon>Limnochordales</taxon>
        <taxon>Geochordaceae</taxon>
        <taxon>Carboxydichorda</taxon>
    </lineage>
</organism>
<feature type="transmembrane region" description="Helical" evidence="1">
    <location>
        <begin position="116"/>
        <end position="139"/>
    </location>
</feature>
<keyword evidence="3" id="KW-1185">Reference proteome</keyword>